<dbReference type="EC" id="3.1.1.-" evidence="3"/>
<dbReference type="Pfam" id="PF04909">
    <property type="entry name" value="Amidohydro_2"/>
    <property type="match status" value="1"/>
</dbReference>
<feature type="domain" description="Amidohydrolase-related" evidence="2">
    <location>
        <begin position="5"/>
        <end position="252"/>
    </location>
</feature>
<reference evidence="3" key="1">
    <citation type="submission" date="2023-07" db="EMBL/GenBank/DDBJ databases">
        <title>Sorghum-associated microbial communities from plants grown in Nebraska, USA.</title>
        <authorList>
            <person name="Schachtman D."/>
        </authorList>
    </citation>
    <scope>NUCLEOTIDE SEQUENCE</scope>
    <source>
        <strain evidence="3">3432</strain>
    </source>
</reference>
<evidence type="ECO:0000256" key="1">
    <source>
        <dbReference type="ARBA" id="ARBA00038310"/>
    </source>
</evidence>
<dbReference type="Proteomes" id="UP001252613">
    <property type="component" value="Unassembled WGS sequence"/>
</dbReference>
<dbReference type="SUPFAM" id="SSF51556">
    <property type="entry name" value="Metallo-dependent hydrolases"/>
    <property type="match status" value="1"/>
</dbReference>
<dbReference type="AlphaFoldDB" id="A0AAW8M7Q0"/>
<dbReference type="Gene3D" id="3.20.20.140">
    <property type="entry name" value="Metal-dependent hydrolases"/>
    <property type="match status" value="1"/>
</dbReference>
<organism evidence="3 4">
    <name type="scientific">Pseudomonas brassicacearum</name>
    <dbReference type="NCBI Taxonomy" id="930166"/>
    <lineage>
        <taxon>Bacteria</taxon>
        <taxon>Pseudomonadati</taxon>
        <taxon>Pseudomonadota</taxon>
        <taxon>Gammaproteobacteria</taxon>
        <taxon>Pseudomonadales</taxon>
        <taxon>Pseudomonadaceae</taxon>
        <taxon>Pseudomonas</taxon>
    </lineage>
</organism>
<evidence type="ECO:0000259" key="2">
    <source>
        <dbReference type="Pfam" id="PF04909"/>
    </source>
</evidence>
<dbReference type="InterPro" id="IPR032466">
    <property type="entry name" value="Metal_Hydrolase"/>
</dbReference>
<name>A0AAW8M7Q0_9PSED</name>
<dbReference type="GO" id="GO:0016787">
    <property type="term" value="F:hydrolase activity"/>
    <property type="evidence" value="ECO:0007669"/>
    <property type="project" value="UniProtKB-KW"/>
</dbReference>
<evidence type="ECO:0000313" key="4">
    <source>
        <dbReference type="Proteomes" id="UP001252613"/>
    </source>
</evidence>
<dbReference type="RefSeq" id="WP_310359591.1">
    <property type="nucleotide sequence ID" value="NZ_JAVDVC010000003.1"/>
</dbReference>
<comment type="caution">
    <text evidence="3">The sequence shown here is derived from an EMBL/GenBank/DDBJ whole genome shotgun (WGS) entry which is preliminary data.</text>
</comment>
<dbReference type="EMBL" id="JAVDVC010000003">
    <property type="protein sequence ID" value="MDR6958057.1"/>
    <property type="molecule type" value="Genomic_DNA"/>
</dbReference>
<dbReference type="PANTHER" id="PTHR43569">
    <property type="entry name" value="AMIDOHYDROLASE"/>
    <property type="match status" value="1"/>
</dbReference>
<gene>
    <name evidence="3" type="ORF">J2W43_002038</name>
</gene>
<keyword evidence="3" id="KW-0378">Hydrolase</keyword>
<sequence length="299" mass="33430">MTLCIDAHQHYWRLNSGHGDWPSADLAPIFKDFTPDDLIGHLRECGIDGTVAVQSNPHLGDTYFLLELADRHDSILGVVGWVDLTSTTAVQEIARLAGHPKFKGVRAMLQALPARNWIEDGQIQAALDALVEHDLSLDVLVLPKHLDGVVAMAERNRALRIVIDHAGKPDIASRQTEPWSRDLQRLAVLPNVYCKLSGLLTEAAQGDGAQALQPYMDNVLELFGTRRVMWGSDWPVINLVSDYFAWWTMTRKCLDEHESRSIREGTELIMGMNACLFYRIDCARPAPDQQLDTDPACLK</sequence>
<accession>A0AAW8M7Q0</accession>
<proteinExistence type="inferred from homology"/>
<dbReference type="PANTHER" id="PTHR43569:SF2">
    <property type="entry name" value="AMIDOHYDROLASE-RELATED DOMAIN-CONTAINING PROTEIN"/>
    <property type="match status" value="1"/>
</dbReference>
<protein>
    <submittedName>
        <fullName evidence="3">L-fuconolactonase</fullName>
        <ecNumber evidence="3">3.1.1.-</ecNumber>
    </submittedName>
</protein>
<dbReference type="InterPro" id="IPR006680">
    <property type="entry name" value="Amidohydro-rel"/>
</dbReference>
<comment type="similarity">
    <text evidence="1">Belongs to the metallo-dependent hydrolases superfamily.</text>
</comment>
<evidence type="ECO:0000313" key="3">
    <source>
        <dbReference type="EMBL" id="MDR6958057.1"/>
    </source>
</evidence>
<dbReference type="InterPro" id="IPR052350">
    <property type="entry name" value="Metallo-dep_Lactonases"/>
</dbReference>